<dbReference type="InterPro" id="IPR035994">
    <property type="entry name" value="Nucleoside_phosphorylase_sf"/>
</dbReference>
<evidence type="ECO:0000256" key="1">
    <source>
        <dbReference type="ARBA" id="ARBA00011888"/>
    </source>
</evidence>
<reference evidence="5" key="1">
    <citation type="submission" date="2009-09" db="EMBL/GenBank/DDBJ databases">
        <authorList>
            <person name="Weinstock G."/>
            <person name="Sodergren E."/>
            <person name="Clifton S."/>
            <person name="Fulton L."/>
            <person name="Fulton B."/>
            <person name="Courtney L."/>
            <person name="Fronick C."/>
            <person name="Harrison M."/>
            <person name="Strong C."/>
            <person name="Farmer C."/>
            <person name="Delahaunty K."/>
            <person name="Markovic C."/>
            <person name="Hall O."/>
            <person name="Minx P."/>
            <person name="Tomlinson C."/>
            <person name="Mitreva M."/>
            <person name="Nelson J."/>
            <person name="Hou S."/>
            <person name="Wollam A."/>
            <person name="Pepin K.H."/>
            <person name="Johnson M."/>
            <person name="Bhonagiri V."/>
            <person name="Nash W.E."/>
            <person name="Warren W."/>
            <person name="Chinwalla A."/>
            <person name="Mardis E.R."/>
            <person name="Wilson R.K."/>
        </authorList>
    </citation>
    <scope>NUCLEOTIDE SEQUENCE [LARGE SCALE GENOMIC DNA]</scope>
    <source>
        <strain evidence="5">DSM 15470</strain>
    </source>
</reference>
<name>C9LNE7_9FIRM</name>
<feature type="domain" description="Nucleoside phosphorylase" evidence="4">
    <location>
        <begin position="57"/>
        <end position="227"/>
    </location>
</feature>
<dbReference type="EC" id="2.4.2.3" evidence="1"/>
<evidence type="ECO:0000256" key="3">
    <source>
        <dbReference type="ARBA" id="ARBA00048447"/>
    </source>
</evidence>
<dbReference type="RefSeq" id="WP_007070016.1">
    <property type="nucleotide sequence ID" value="NZ_GG698602.1"/>
</dbReference>
<dbReference type="Gene3D" id="3.40.50.1580">
    <property type="entry name" value="Nucleoside phosphorylase domain"/>
    <property type="match status" value="1"/>
</dbReference>
<dbReference type="EMBL" id="ACIM02000001">
    <property type="protein sequence ID" value="EEW97083.1"/>
    <property type="molecule type" value="Genomic_DNA"/>
</dbReference>
<evidence type="ECO:0000313" key="6">
    <source>
        <dbReference type="Proteomes" id="UP000004736"/>
    </source>
</evidence>
<comment type="caution">
    <text evidence="5">The sequence shown here is derived from an EMBL/GenBank/DDBJ whole genome shotgun (WGS) entry which is preliminary data.</text>
</comment>
<evidence type="ECO:0000313" key="5">
    <source>
        <dbReference type="EMBL" id="EEW97083.1"/>
    </source>
</evidence>
<dbReference type="SUPFAM" id="SSF53167">
    <property type="entry name" value="Purine and uridine phosphorylases"/>
    <property type="match status" value="1"/>
</dbReference>
<dbReference type="STRING" id="592028.GCWU000321_01068"/>
<gene>
    <name evidence="5" type="ORF">GCWU000321_01068</name>
</gene>
<accession>C9LNE7</accession>
<dbReference type="PANTHER" id="PTHR43691:SF11">
    <property type="entry name" value="FI09636P-RELATED"/>
    <property type="match status" value="1"/>
</dbReference>
<dbReference type="eggNOG" id="COG2820">
    <property type="taxonomic scope" value="Bacteria"/>
</dbReference>
<dbReference type="CDD" id="cd09007">
    <property type="entry name" value="NP-I_spr0068"/>
    <property type="match status" value="1"/>
</dbReference>
<dbReference type="GO" id="GO:0006152">
    <property type="term" value="P:purine nucleoside catabolic process"/>
    <property type="evidence" value="ECO:0007669"/>
    <property type="project" value="TreeGrafter"/>
</dbReference>
<dbReference type="GeneID" id="78277739"/>
<dbReference type="GO" id="GO:0004731">
    <property type="term" value="F:purine-nucleoside phosphorylase activity"/>
    <property type="evidence" value="ECO:0007669"/>
    <property type="project" value="TreeGrafter"/>
</dbReference>
<evidence type="ECO:0000256" key="2">
    <source>
        <dbReference type="ARBA" id="ARBA00021980"/>
    </source>
</evidence>
<dbReference type="Proteomes" id="UP000004736">
    <property type="component" value="Unassembled WGS sequence"/>
</dbReference>
<organism evidence="5 6">
    <name type="scientific">Dialister invisus DSM 15470</name>
    <dbReference type="NCBI Taxonomy" id="592028"/>
    <lineage>
        <taxon>Bacteria</taxon>
        <taxon>Bacillati</taxon>
        <taxon>Bacillota</taxon>
        <taxon>Negativicutes</taxon>
        <taxon>Veillonellales</taxon>
        <taxon>Veillonellaceae</taxon>
        <taxon>Dialister</taxon>
    </lineage>
</organism>
<dbReference type="InterPro" id="IPR000845">
    <property type="entry name" value="Nucleoside_phosphorylase_d"/>
</dbReference>
<dbReference type="AlphaFoldDB" id="C9LNE7"/>
<dbReference type="PANTHER" id="PTHR43691">
    <property type="entry name" value="URIDINE PHOSPHORYLASE"/>
    <property type="match status" value="1"/>
</dbReference>
<dbReference type="HOGENOM" id="CLU_068457_1_1_9"/>
<dbReference type="GO" id="GO:0005829">
    <property type="term" value="C:cytosol"/>
    <property type="evidence" value="ECO:0007669"/>
    <property type="project" value="TreeGrafter"/>
</dbReference>
<dbReference type="OrthoDB" id="7945729at2"/>
<evidence type="ECO:0000259" key="4">
    <source>
        <dbReference type="Pfam" id="PF01048"/>
    </source>
</evidence>
<proteinExistence type="predicted"/>
<comment type="catalytic activity">
    <reaction evidence="3">
        <text>uridine + phosphate = alpha-D-ribose 1-phosphate + uracil</text>
        <dbReference type="Rhea" id="RHEA:24388"/>
        <dbReference type="ChEBI" id="CHEBI:16704"/>
        <dbReference type="ChEBI" id="CHEBI:17568"/>
        <dbReference type="ChEBI" id="CHEBI:43474"/>
        <dbReference type="ChEBI" id="CHEBI:57720"/>
        <dbReference type="EC" id="2.4.2.3"/>
    </reaction>
</comment>
<protein>
    <recommendedName>
        <fullName evidence="2">Uridine phosphorylase</fullName>
        <ecNumber evidence="1">2.4.2.3</ecNumber>
    </recommendedName>
</protein>
<keyword evidence="6" id="KW-1185">Reference proteome</keyword>
<dbReference type="Pfam" id="PF01048">
    <property type="entry name" value="PNP_UDP_1"/>
    <property type="match status" value="1"/>
</dbReference>
<dbReference type="GO" id="GO:0004850">
    <property type="term" value="F:uridine phosphorylase activity"/>
    <property type="evidence" value="ECO:0007669"/>
    <property type="project" value="UniProtKB-EC"/>
</dbReference>
<sequence length="249" mass="27676">MENILSEYDKSPGIISPDFEKMDLHLPKKAVFAFLGEKRIERFAFARGGEKVGTFVSLTKDFPLWMIKADKEELCVLQAPAGASAAVLLLERLYAYGVEKVVALGCCGALEKLAENVFFVVRKALRDEGTSYHYLPSARFVTLDESAANIVEGVLRENHVPCESCVTWSTDGFFRETKEKVKARRAEGCRVVDMECAALAACAAYRGKVFAQILFTADTLHDLSHEQRAWGKESRDKALLMGVKAAERL</sequence>